<evidence type="ECO:0000313" key="2">
    <source>
        <dbReference type="Proteomes" id="UP000196138"/>
    </source>
</evidence>
<dbReference type="Proteomes" id="UP000196138">
    <property type="component" value="Chromosome"/>
</dbReference>
<organism evidence="1 2">
    <name type="scientific">Comamonas serinivorans</name>
    <dbReference type="NCBI Taxonomy" id="1082851"/>
    <lineage>
        <taxon>Bacteria</taxon>
        <taxon>Pseudomonadati</taxon>
        <taxon>Pseudomonadota</taxon>
        <taxon>Betaproteobacteria</taxon>
        <taxon>Burkholderiales</taxon>
        <taxon>Comamonadaceae</taxon>
        <taxon>Comamonas</taxon>
    </lineage>
</organism>
<gene>
    <name evidence="1" type="ORF">CCO03_07610</name>
</gene>
<accession>A0A1Y0EM69</accession>
<reference evidence="1 2" key="1">
    <citation type="submission" date="2017-05" db="EMBL/GenBank/DDBJ databases">
        <authorList>
            <person name="Song R."/>
            <person name="Chenine A.L."/>
            <person name="Ruprecht R.M."/>
        </authorList>
    </citation>
    <scope>NUCLEOTIDE SEQUENCE [LARGE SCALE GENOMIC DNA]</scope>
    <source>
        <strain evidence="1 2">DSM 26136</strain>
    </source>
</reference>
<evidence type="ECO:0000313" key="1">
    <source>
        <dbReference type="EMBL" id="ARU04561.1"/>
    </source>
</evidence>
<dbReference type="KEGG" id="cser:CCO03_07610"/>
<name>A0A1Y0EM69_9BURK</name>
<proteinExistence type="predicted"/>
<keyword evidence="2" id="KW-1185">Reference proteome</keyword>
<dbReference type="OrthoDB" id="8794521at2"/>
<dbReference type="AlphaFoldDB" id="A0A1Y0EM69"/>
<dbReference type="EMBL" id="CP021455">
    <property type="protein sequence ID" value="ARU04561.1"/>
    <property type="molecule type" value="Genomic_DNA"/>
</dbReference>
<protein>
    <submittedName>
        <fullName evidence="1">Uncharacterized protein</fullName>
    </submittedName>
</protein>
<dbReference type="RefSeq" id="WP_087279374.1">
    <property type="nucleotide sequence ID" value="NZ_CP021455.1"/>
</dbReference>
<sequence length="175" mass="19749">MFWSRRLLPAEQAFVRRHFGTSLAPLMPRLRLYLRRLGDTRRAWSFNGGRIALPAGCFEAGDPRRALRLDDAAVAGVLAHELFHQWQRLRGQPVTRQAAWLHGKAVCLGHDPYAYPRCDDAEALWACFVTAQVEQQAQMFEDHVRAVQRGRPDPAFARLAAHVRGAPLDEASQAV</sequence>